<dbReference type="NCBIfam" id="TIGR00096">
    <property type="entry name" value="16S rRNA (cytidine(1402)-2'-O)-methyltransferase"/>
    <property type="match status" value="1"/>
</dbReference>
<evidence type="ECO:0000313" key="9">
    <source>
        <dbReference type="EMBL" id="TVO76065.1"/>
    </source>
</evidence>
<keyword evidence="2 6" id="KW-0698">rRNA processing</keyword>
<dbReference type="InterPro" id="IPR035996">
    <property type="entry name" value="4pyrrol_Methylase_sf"/>
</dbReference>
<evidence type="ECO:0000256" key="6">
    <source>
        <dbReference type="HAMAP-Rule" id="MF_01877"/>
    </source>
</evidence>
<dbReference type="GO" id="GO:0070677">
    <property type="term" value="F:rRNA (cytosine-2'-O-)-methyltransferase activity"/>
    <property type="evidence" value="ECO:0007669"/>
    <property type="project" value="UniProtKB-UniRule"/>
</dbReference>
<dbReference type="SUPFAM" id="SSF53790">
    <property type="entry name" value="Tetrapyrrole methylase"/>
    <property type="match status" value="1"/>
</dbReference>
<comment type="similarity">
    <text evidence="6">Belongs to the methyltransferase superfamily. RsmI family.</text>
</comment>
<dbReference type="HAMAP" id="MF_01877">
    <property type="entry name" value="16SrRNA_methyltr_I"/>
    <property type="match status" value="1"/>
</dbReference>
<dbReference type="Pfam" id="PF00590">
    <property type="entry name" value="TP_methylase"/>
    <property type="match status" value="1"/>
</dbReference>
<dbReference type="FunFam" id="3.30.950.10:FF:000002">
    <property type="entry name" value="Ribosomal RNA small subunit methyltransferase I"/>
    <property type="match status" value="1"/>
</dbReference>
<dbReference type="InterPro" id="IPR053910">
    <property type="entry name" value="RsmI_HTH"/>
</dbReference>
<keyword evidence="5 6" id="KW-0949">S-adenosyl-L-methionine</keyword>
<evidence type="ECO:0000313" key="10">
    <source>
        <dbReference type="Proteomes" id="UP000318349"/>
    </source>
</evidence>
<dbReference type="Gene3D" id="3.30.950.10">
    <property type="entry name" value="Methyltransferase, Cobalt-precorrin-4 Transmethylase, Domain 2"/>
    <property type="match status" value="1"/>
</dbReference>
<dbReference type="PROSITE" id="PS01296">
    <property type="entry name" value="RSMI"/>
    <property type="match status" value="1"/>
</dbReference>
<gene>
    <name evidence="6 9" type="primary">rsmI</name>
    <name evidence="9" type="ORF">FHP89_11405</name>
</gene>
<evidence type="ECO:0000256" key="2">
    <source>
        <dbReference type="ARBA" id="ARBA00022552"/>
    </source>
</evidence>
<evidence type="ECO:0000256" key="1">
    <source>
        <dbReference type="ARBA" id="ARBA00022490"/>
    </source>
</evidence>
<dbReference type="Gene3D" id="3.40.1010.10">
    <property type="entry name" value="Cobalt-precorrin-4 Transmethylase, Domain 1"/>
    <property type="match status" value="1"/>
</dbReference>
<organism evidence="9 10">
    <name type="scientific">Denitromonas halophila</name>
    <dbReference type="NCBI Taxonomy" id="1629404"/>
    <lineage>
        <taxon>Bacteria</taxon>
        <taxon>Pseudomonadati</taxon>
        <taxon>Pseudomonadota</taxon>
        <taxon>Betaproteobacteria</taxon>
        <taxon>Rhodocyclales</taxon>
        <taxon>Zoogloeaceae</taxon>
        <taxon>Denitromonas</taxon>
    </lineage>
</organism>
<dbReference type="InterPro" id="IPR014777">
    <property type="entry name" value="4pyrrole_Mease_sub1"/>
</dbReference>
<dbReference type="CDD" id="cd11648">
    <property type="entry name" value="RsmI"/>
    <property type="match status" value="1"/>
</dbReference>
<dbReference type="Proteomes" id="UP000318349">
    <property type="component" value="Unassembled WGS sequence"/>
</dbReference>
<dbReference type="InterPro" id="IPR000878">
    <property type="entry name" value="4pyrrol_Mease"/>
</dbReference>
<dbReference type="PANTHER" id="PTHR46111:SF1">
    <property type="entry name" value="RIBOSOMAL RNA SMALL SUBUNIT METHYLTRANSFERASE I"/>
    <property type="match status" value="1"/>
</dbReference>
<comment type="caution">
    <text evidence="9">The sequence shown here is derived from an EMBL/GenBank/DDBJ whole genome shotgun (WGS) entry which is preliminary data.</text>
</comment>
<sequence>MDINESPLSRTPSLYVVATPMGNLQDITLRALAVLRAVDVVAAEDTRHTKGLLSAHGIAATLMAAHEHNEARAAEQIIGRLAAGEQVAFVSDAGTPGISDPGARLVAAVRAAGHPVVPVPGPSAVVTAMSVAGFVEGGFHFVGFLPPKSGARRSRLDALREGTDVTVFYEAPHRVRDSLRDMAEVLGPDRELVVARELTKRFEEIARLPLGEAQAWLDADSNRERGEFVLLVSGAPPVEGLDVEAERVLKLLLAEMPTSAAAKLAAEITGQPKNALYQRALAIKSESEPDL</sequence>
<reference evidence="9 10" key="1">
    <citation type="submission" date="2019-07" db="EMBL/GenBank/DDBJ databases">
        <title>The pathways for chlorine oxyanion respiration interact through the shared metabolite chlorate.</title>
        <authorList>
            <person name="Barnum T.P."/>
            <person name="Cheng Y."/>
            <person name="Hill K.A."/>
            <person name="Lucas L.N."/>
            <person name="Carlson H.K."/>
            <person name="Coates J.D."/>
        </authorList>
    </citation>
    <scope>NUCLEOTIDE SEQUENCE [LARGE SCALE GENOMIC DNA]</scope>
    <source>
        <strain evidence="9 10">SFB-1</strain>
    </source>
</reference>
<evidence type="ECO:0000256" key="4">
    <source>
        <dbReference type="ARBA" id="ARBA00022679"/>
    </source>
</evidence>
<dbReference type="InterPro" id="IPR014776">
    <property type="entry name" value="4pyrrole_Mease_sub2"/>
</dbReference>
<evidence type="ECO:0000256" key="5">
    <source>
        <dbReference type="ARBA" id="ARBA00022691"/>
    </source>
</evidence>
<comment type="subcellular location">
    <subcellularLocation>
        <location evidence="6">Cytoplasm</location>
    </subcellularLocation>
</comment>
<name>A0A557SF66_9RHOO</name>
<dbReference type="PIRSF" id="PIRSF005917">
    <property type="entry name" value="MTase_YraL"/>
    <property type="match status" value="1"/>
</dbReference>
<keyword evidence="4 6" id="KW-0808">Transferase</keyword>
<dbReference type="InterPro" id="IPR018063">
    <property type="entry name" value="SAM_MeTrfase_RsmI_CS"/>
</dbReference>
<evidence type="ECO:0000256" key="3">
    <source>
        <dbReference type="ARBA" id="ARBA00022603"/>
    </source>
</evidence>
<feature type="domain" description="Tetrapyrrole methylase" evidence="7">
    <location>
        <begin position="14"/>
        <end position="213"/>
    </location>
</feature>
<dbReference type="InterPro" id="IPR008189">
    <property type="entry name" value="rRNA_ssu_MeTfrase_I"/>
</dbReference>
<evidence type="ECO:0000259" key="7">
    <source>
        <dbReference type="Pfam" id="PF00590"/>
    </source>
</evidence>
<accession>A0A557SF66</accession>
<comment type="function">
    <text evidence="6">Catalyzes the 2'-O-methylation of the ribose of cytidine 1402 (C1402) in 16S rRNA.</text>
</comment>
<evidence type="ECO:0000259" key="8">
    <source>
        <dbReference type="Pfam" id="PF23016"/>
    </source>
</evidence>
<dbReference type="FunFam" id="3.40.1010.10:FF:000007">
    <property type="entry name" value="Ribosomal RNA small subunit methyltransferase I"/>
    <property type="match status" value="1"/>
</dbReference>
<feature type="domain" description="RsmI HTH" evidence="8">
    <location>
        <begin position="240"/>
        <end position="284"/>
    </location>
</feature>
<protein>
    <recommendedName>
        <fullName evidence="6">Ribosomal RNA small subunit methyltransferase I</fullName>
        <ecNumber evidence="6">2.1.1.198</ecNumber>
    </recommendedName>
    <alternativeName>
        <fullName evidence="6">16S rRNA 2'-O-ribose C1402 methyltransferase</fullName>
    </alternativeName>
    <alternativeName>
        <fullName evidence="6">rRNA (cytidine-2'-O-)-methyltransferase RsmI</fullName>
    </alternativeName>
</protein>
<dbReference type="Pfam" id="PF23016">
    <property type="entry name" value="RsmI_C"/>
    <property type="match status" value="1"/>
</dbReference>
<dbReference type="AlphaFoldDB" id="A0A557SF66"/>
<keyword evidence="1 6" id="KW-0963">Cytoplasm</keyword>
<dbReference type="EMBL" id="VMNI01000010">
    <property type="protein sequence ID" value="TVO76065.1"/>
    <property type="molecule type" value="Genomic_DNA"/>
</dbReference>
<dbReference type="GO" id="GO:0005737">
    <property type="term" value="C:cytoplasm"/>
    <property type="evidence" value="ECO:0007669"/>
    <property type="project" value="UniProtKB-SubCell"/>
</dbReference>
<dbReference type="PANTHER" id="PTHR46111">
    <property type="entry name" value="RIBOSOMAL RNA SMALL SUBUNIT METHYLTRANSFERASE I"/>
    <property type="match status" value="1"/>
</dbReference>
<comment type="catalytic activity">
    <reaction evidence="6">
        <text>cytidine(1402) in 16S rRNA + S-adenosyl-L-methionine = 2'-O-methylcytidine(1402) in 16S rRNA + S-adenosyl-L-homocysteine + H(+)</text>
        <dbReference type="Rhea" id="RHEA:42924"/>
        <dbReference type="Rhea" id="RHEA-COMP:10285"/>
        <dbReference type="Rhea" id="RHEA-COMP:10286"/>
        <dbReference type="ChEBI" id="CHEBI:15378"/>
        <dbReference type="ChEBI" id="CHEBI:57856"/>
        <dbReference type="ChEBI" id="CHEBI:59789"/>
        <dbReference type="ChEBI" id="CHEBI:74495"/>
        <dbReference type="ChEBI" id="CHEBI:82748"/>
        <dbReference type="EC" id="2.1.1.198"/>
    </reaction>
</comment>
<dbReference type="EC" id="2.1.1.198" evidence="6"/>
<keyword evidence="3 6" id="KW-0489">Methyltransferase</keyword>
<proteinExistence type="inferred from homology"/>